<sequence>MKNDCEISTIDHFPTGYVNRLILRTQYDKCSMLKALMMPDASTTREDKGVPYIRTDCEGTWEGGCSISPRTEEAKKKGKEKRGTNGMTKIMWVSSEGHRRVVEYNELSQLISDSTVKLKSFIKTTMRFHVSITYLMWKHVPRELKDQIYELIEGGFIVDSRSRKSILQNASVSYRQFKSSLTTSGFGLHL</sequence>
<evidence type="ECO:0000313" key="3">
    <source>
        <dbReference type="Proteomes" id="UP000321393"/>
    </source>
</evidence>
<dbReference type="Proteomes" id="UP000321947">
    <property type="component" value="Unassembled WGS sequence"/>
</dbReference>
<evidence type="ECO:0000313" key="4">
    <source>
        <dbReference type="Proteomes" id="UP000321947"/>
    </source>
</evidence>
<protein>
    <submittedName>
        <fullName evidence="1">Transposase</fullName>
    </submittedName>
</protein>
<reference evidence="3 4" key="1">
    <citation type="submission" date="2019-08" db="EMBL/GenBank/DDBJ databases">
        <title>Draft genome sequences of two oriental melons (Cucumis melo L. var makuwa).</title>
        <authorList>
            <person name="Kwon S.-Y."/>
        </authorList>
    </citation>
    <scope>NUCLEOTIDE SEQUENCE [LARGE SCALE GENOMIC DNA]</scope>
    <source>
        <strain evidence="4">cv. Chang Bougi</strain>
        <strain evidence="3">cv. SW 3</strain>
        <tissue evidence="1">Leaf</tissue>
    </source>
</reference>
<evidence type="ECO:0000313" key="1">
    <source>
        <dbReference type="EMBL" id="KAA0025493.1"/>
    </source>
</evidence>
<proteinExistence type="predicted"/>
<dbReference type="EMBL" id="SSTE01023130">
    <property type="protein sequence ID" value="KAA0025493.1"/>
    <property type="molecule type" value="Genomic_DNA"/>
</dbReference>
<dbReference type="OrthoDB" id="1429008at2759"/>
<dbReference type="Proteomes" id="UP000321393">
    <property type="component" value="Unassembled WGS sequence"/>
</dbReference>
<organism evidence="1 3">
    <name type="scientific">Cucumis melo var. makuwa</name>
    <name type="common">Oriental melon</name>
    <dbReference type="NCBI Taxonomy" id="1194695"/>
    <lineage>
        <taxon>Eukaryota</taxon>
        <taxon>Viridiplantae</taxon>
        <taxon>Streptophyta</taxon>
        <taxon>Embryophyta</taxon>
        <taxon>Tracheophyta</taxon>
        <taxon>Spermatophyta</taxon>
        <taxon>Magnoliopsida</taxon>
        <taxon>eudicotyledons</taxon>
        <taxon>Gunneridae</taxon>
        <taxon>Pentapetalae</taxon>
        <taxon>rosids</taxon>
        <taxon>fabids</taxon>
        <taxon>Cucurbitales</taxon>
        <taxon>Cucurbitaceae</taxon>
        <taxon>Benincaseae</taxon>
        <taxon>Cucumis</taxon>
    </lineage>
</organism>
<comment type="caution">
    <text evidence="1">The sequence shown here is derived from an EMBL/GenBank/DDBJ whole genome shotgun (WGS) entry which is preliminary data.</text>
</comment>
<dbReference type="AlphaFoldDB" id="A0A5A7SLF1"/>
<gene>
    <name evidence="2" type="ORF">E5676_scaffold1112G00370</name>
    <name evidence="1" type="ORF">E6C27_scaffold417G001000</name>
</gene>
<dbReference type="EMBL" id="SSTD01016830">
    <property type="protein sequence ID" value="TYK00371.1"/>
    <property type="molecule type" value="Genomic_DNA"/>
</dbReference>
<accession>A0A5A7SLF1</accession>
<name>A0A5A7SLF1_CUCMM</name>
<evidence type="ECO:0000313" key="2">
    <source>
        <dbReference type="EMBL" id="TYK00371.1"/>
    </source>
</evidence>